<name>A0A226CWY2_FOLCA</name>
<dbReference type="SMART" id="SM00225">
    <property type="entry name" value="BTB"/>
    <property type="match status" value="1"/>
</dbReference>
<dbReference type="InterPro" id="IPR000210">
    <property type="entry name" value="BTB/POZ_dom"/>
</dbReference>
<dbReference type="Pfam" id="PF00651">
    <property type="entry name" value="BTB"/>
    <property type="match status" value="1"/>
</dbReference>
<accession>A0A226CWY2</accession>
<dbReference type="InterPro" id="IPR011333">
    <property type="entry name" value="SKP1/BTB/POZ_sf"/>
</dbReference>
<dbReference type="PANTHER" id="PTHR24413">
    <property type="entry name" value="SPECKLE-TYPE POZ PROTEIN"/>
    <property type="match status" value="1"/>
</dbReference>
<dbReference type="OMA" id="YCHVSRT"/>
<dbReference type="Gene3D" id="1.25.40.420">
    <property type="match status" value="1"/>
</dbReference>
<sequence>MGDKLEEVSIPVEVIARNLFDLGFKYTWKIGDYLKGVDSQTVVDSPVFNISVNGLSTKWSLGLRYWSDENGMQLTNPVVICLNLVSACAVHNGIDVKEELQVRYQFGIWNNDAKQYEVCPMGCKSVDVTDTCPSQANLRLQQTACKLQSVGTTEIVILDRHLMHKGIEIFCKIMLVREQVEQNTLALDLWTKLRNGEDCDIKIRTSDGNLIPAHRTILHCRSSLISLNQETIETDIDGQSVIRVDMTTPILTSFLQYVYTDRVDPLDNPQQLLKSAVKFKLPGLKAICEKALIDQISPSTVASLLLIADTYQCDLLKKSGLAYCGENSRSIVKTVSWKVMEELKPKLFEEVCDQM</sequence>
<dbReference type="PROSITE" id="PS50097">
    <property type="entry name" value="BTB"/>
    <property type="match status" value="1"/>
</dbReference>
<evidence type="ECO:0000313" key="2">
    <source>
        <dbReference type="EMBL" id="OXA37017.1"/>
    </source>
</evidence>
<dbReference type="AlphaFoldDB" id="A0A226CWY2"/>
<evidence type="ECO:0000259" key="1">
    <source>
        <dbReference type="PROSITE" id="PS50097"/>
    </source>
</evidence>
<dbReference type="SUPFAM" id="SSF54695">
    <property type="entry name" value="POZ domain"/>
    <property type="match status" value="1"/>
</dbReference>
<protein>
    <submittedName>
        <fullName evidence="2">Protein maternal effect lethal 26</fullName>
    </submittedName>
</protein>
<organism evidence="2 3">
    <name type="scientific">Folsomia candida</name>
    <name type="common">Springtail</name>
    <dbReference type="NCBI Taxonomy" id="158441"/>
    <lineage>
        <taxon>Eukaryota</taxon>
        <taxon>Metazoa</taxon>
        <taxon>Ecdysozoa</taxon>
        <taxon>Arthropoda</taxon>
        <taxon>Hexapoda</taxon>
        <taxon>Collembola</taxon>
        <taxon>Entomobryomorpha</taxon>
        <taxon>Isotomoidea</taxon>
        <taxon>Isotomidae</taxon>
        <taxon>Proisotominae</taxon>
        <taxon>Folsomia</taxon>
    </lineage>
</organism>
<comment type="caution">
    <text evidence="2">The sequence shown here is derived from an EMBL/GenBank/DDBJ whole genome shotgun (WGS) entry which is preliminary data.</text>
</comment>
<evidence type="ECO:0000313" key="3">
    <source>
        <dbReference type="Proteomes" id="UP000198287"/>
    </source>
</evidence>
<dbReference type="OrthoDB" id="6359816at2759"/>
<proteinExistence type="predicted"/>
<dbReference type="EMBL" id="LNIX01000066">
    <property type="protein sequence ID" value="OXA37017.1"/>
    <property type="molecule type" value="Genomic_DNA"/>
</dbReference>
<dbReference type="Proteomes" id="UP000198287">
    <property type="component" value="Unassembled WGS sequence"/>
</dbReference>
<gene>
    <name evidence="2" type="ORF">Fcan01_28203</name>
</gene>
<reference evidence="2 3" key="1">
    <citation type="submission" date="2015-12" db="EMBL/GenBank/DDBJ databases">
        <title>The genome of Folsomia candida.</title>
        <authorList>
            <person name="Faddeeva A."/>
            <person name="Derks M.F."/>
            <person name="Anvar Y."/>
            <person name="Smit S."/>
            <person name="Van Straalen N."/>
            <person name="Roelofs D."/>
        </authorList>
    </citation>
    <scope>NUCLEOTIDE SEQUENCE [LARGE SCALE GENOMIC DNA]</scope>
    <source>
        <strain evidence="2 3">VU population</strain>
        <tissue evidence="2">Whole body</tissue>
    </source>
</reference>
<feature type="domain" description="BTB" evidence="1">
    <location>
        <begin position="199"/>
        <end position="267"/>
    </location>
</feature>
<keyword evidence="3" id="KW-1185">Reference proteome</keyword>
<dbReference type="Gene3D" id="3.30.710.10">
    <property type="entry name" value="Potassium Channel Kv1.1, Chain A"/>
    <property type="match status" value="1"/>
</dbReference>
<dbReference type="STRING" id="158441.A0A226CWY2"/>